<dbReference type="SUPFAM" id="SSF110710">
    <property type="entry name" value="TTHA0583/YokD-like"/>
    <property type="match status" value="1"/>
</dbReference>
<evidence type="ECO:0000313" key="6">
    <source>
        <dbReference type="Proteomes" id="UP000177006"/>
    </source>
</evidence>
<dbReference type="InterPro" id="IPR028345">
    <property type="entry name" value="Antibiotic_NAT-like"/>
</dbReference>
<evidence type="ECO:0000256" key="2">
    <source>
        <dbReference type="ARBA" id="ARBA00022679"/>
    </source>
</evidence>
<accession>A0A1F5E7Q3</accession>
<evidence type="ECO:0000313" key="5">
    <source>
        <dbReference type="EMBL" id="OGD63350.1"/>
    </source>
</evidence>
<reference evidence="5 6" key="1">
    <citation type="journal article" date="2016" name="Nat. Commun.">
        <title>Thousands of microbial genomes shed light on interconnected biogeochemical processes in an aquifer system.</title>
        <authorList>
            <person name="Anantharaman K."/>
            <person name="Brown C.T."/>
            <person name="Hug L.A."/>
            <person name="Sharon I."/>
            <person name="Castelle C.J."/>
            <person name="Probst A.J."/>
            <person name="Thomas B.C."/>
            <person name="Singh A."/>
            <person name="Wilkins M.J."/>
            <person name="Karaoz U."/>
            <person name="Brodie E.L."/>
            <person name="Williams K.H."/>
            <person name="Hubbard S.S."/>
            <person name="Banfield J.F."/>
        </authorList>
    </citation>
    <scope>NUCLEOTIDE SEQUENCE [LARGE SCALE GENOMIC DNA]</scope>
</reference>
<gene>
    <name evidence="5" type="ORF">A2160_02595</name>
</gene>
<dbReference type="GO" id="GO:0046677">
    <property type="term" value="P:response to antibiotic"/>
    <property type="evidence" value="ECO:0007669"/>
    <property type="project" value="UniProtKB-KW"/>
</dbReference>
<dbReference type="EMBL" id="MEZK01000010">
    <property type="protein sequence ID" value="OGD63350.1"/>
    <property type="molecule type" value="Genomic_DNA"/>
</dbReference>
<proteinExistence type="inferred from homology"/>
<keyword evidence="2 4" id="KW-0808">Transferase</keyword>
<dbReference type="PANTHER" id="PTHR11104:SF0">
    <property type="entry name" value="SPBETA PROPHAGE-DERIVED AMINOGLYCOSIDE N(3')-ACETYLTRANSFERASE-LIKE PROTEIN YOKD"/>
    <property type="match status" value="1"/>
</dbReference>
<comment type="catalytic activity">
    <reaction evidence="4">
        <text>a 2-deoxystreptamine antibiotic + acetyl-CoA = an N(3)-acetyl-2-deoxystreptamine antibiotic + CoA + H(+)</text>
        <dbReference type="Rhea" id="RHEA:12665"/>
        <dbReference type="ChEBI" id="CHEBI:15378"/>
        <dbReference type="ChEBI" id="CHEBI:57287"/>
        <dbReference type="ChEBI" id="CHEBI:57288"/>
        <dbReference type="ChEBI" id="CHEBI:57921"/>
        <dbReference type="ChEBI" id="CHEBI:77452"/>
        <dbReference type="EC" id="2.3.1.81"/>
    </reaction>
</comment>
<evidence type="ECO:0000256" key="1">
    <source>
        <dbReference type="ARBA" id="ARBA00006383"/>
    </source>
</evidence>
<name>A0A1F5E7Q3_9BACT</name>
<keyword evidence="3 4" id="KW-0012">Acyltransferase</keyword>
<protein>
    <recommendedName>
        <fullName evidence="4">Aminoglycoside N(3)-acetyltransferase</fullName>
        <ecNumber evidence="4">2.3.1.-</ecNumber>
    </recommendedName>
</protein>
<dbReference type="STRING" id="1797457.A2160_02595"/>
<organism evidence="5 6">
    <name type="scientific">Candidatus Beckwithbacteria bacterium RBG_13_42_9</name>
    <dbReference type="NCBI Taxonomy" id="1797457"/>
    <lineage>
        <taxon>Bacteria</taxon>
        <taxon>Candidatus Beckwithiibacteriota</taxon>
    </lineage>
</organism>
<dbReference type="EC" id="2.3.1.-" evidence="4"/>
<dbReference type="InterPro" id="IPR003679">
    <property type="entry name" value="Amioglycoside_AcTrfase"/>
</dbReference>
<dbReference type="GO" id="GO:0046353">
    <property type="term" value="F:aminoglycoside 3-N-acetyltransferase activity"/>
    <property type="evidence" value="ECO:0007669"/>
    <property type="project" value="UniProtKB-EC"/>
</dbReference>
<evidence type="ECO:0000256" key="3">
    <source>
        <dbReference type="ARBA" id="ARBA00023315"/>
    </source>
</evidence>
<dbReference type="Proteomes" id="UP000177006">
    <property type="component" value="Unassembled WGS sequence"/>
</dbReference>
<keyword evidence="4" id="KW-0046">Antibiotic resistance</keyword>
<evidence type="ECO:0000256" key="4">
    <source>
        <dbReference type="RuleBase" id="RU365031"/>
    </source>
</evidence>
<dbReference type="Pfam" id="PF02522">
    <property type="entry name" value="Antibiotic_NAT"/>
    <property type="match status" value="1"/>
</dbReference>
<comment type="caution">
    <text evidence="5">The sequence shown here is derived from an EMBL/GenBank/DDBJ whole genome shotgun (WGS) entry which is preliminary data.</text>
</comment>
<dbReference type="PANTHER" id="PTHR11104">
    <property type="entry name" value="AMINOGLYCOSIDE N3-ACETYLTRANSFERASE"/>
    <property type="match status" value="1"/>
</dbReference>
<comment type="similarity">
    <text evidence="1 4">Belongs to the antibiotic N-acetyltransferase family.</text>
</comment>
<sequence>MSKTKQSKQALFQAENKKLYYSDFTKALKAVGVNLGDIVFIHSDIVFGKIYSLNGQLLLKNLINSIKESVGDKGTIIMPTFTYSFCKKEPYDRQRSKSTVGSLTEYFRRQDGVSRTIHPIFSAAIWGSHKRFLLKIGKDSFDRNSIFGKLHRLKGKILFFGADFQACTFIHYIEQEHGVAYRYMKTFKGIIKNNGRKYKDEYTYFVRYLNRKVTTNLSRLERYLLEKNLMRAVKIDSKRLLMIKSDVLFNEGYQLLNKDIYYFLKNKPK</sequence>
<dbReference type="AlphaFoldDB" id="A0A1F5E7Q3"/>